<feature type="transmembrane region" description="Helical" evidence="1">
    <location>
        <begin position="109"/>
        <end position="125"/>
    </location>
</feature>
<feature type="transmembrane region" description="Helical" evidence="1">
    <location>
        <begin position="130"/>
        <end position="148"/>
    </location>
</feature>
<gene>
    <name evidence="3" type="ORF">SAMN02982985_04554</name>
</gene>
<dbReference type="InterPro" id="IPR007349">
    <property type="entry name" value="DUF418"/>
</dbReference>
<dbReference type="AlphaFoldDB" id="A0A1I4S019"/>
<feature type="transmembrane region" description="Helical" evidence="1">
    <location>
        <begin position="86"/>
        <end position="103"/>
    </location>
</feature>
<keyword evidence="1" id="KW-0812">Transmembrane</keyword>
<feature type="transmembrane region" description="Helical" evidence="1">
    <location>
        <begin position="53"/>
        <end position="74"/>
    </location>
</feature>
<evidence type="ECO:0000256" key="1">
    <source>
        <dbReference type="SAM" id="Phobius"/>
    </source>
</evidence>
<keyword evidence="1" id="KW-0472">Membrane</keyword>
<dbReference type="OrthoDB" id="9807744at2"/>
<dbReference type="PANTHER" id="PTHR30590">
    <property type="entry name" value="INNER MEMBRANE PROTEIN"/>
    <property type="match status" value="1"/>
</dbReference>
<feature type="domain" description="DUF418" evidence="2">
    <location>
        <begin position="203"/>
        <end position="358"/>
    </location>
</feature>
<evidence type="ECO:0000259" key="2">
    <source>
        <dbReference type="Pfam" id="PF04235"/>
    </source>
</evidence>
<reference evidence="3 4" key="1">
    <citation type="submission" date="2016-10" db="EMBL/GenBank/DDBJ databases">
        <authorList>
            <person name="de Groot N.N."/>
        </authorList>
    </citation>
    <scope>NUCLEOTIDE SEQUENCE [LARGE SCALE GENOMIC DNA]</scope>
    <source>
        <strain evidence="3 4">ATCC 43154</strain>
    </source>
</reference>
<keyword evidence="1" id="KW-1133">Transmembrane helix</keyword>
<dbReference type="EMBL" id="FOTW01000024">
    <property type="protein sequence ID" value="SFM57809.1"/>
    <property type="molecule type" value="Genomic_DNA"/>
</dbReference>
<sequence>MSEKQRIHGYDIARALAVFGMVVVNFKTVMHAHADGGAWWLGLFNLLDGRASAIFVILAGVGITLMSNAARLAGDAALLRRERISLLKRAAFLFVTGLLYIAVWPADILHYYGVYIALAAVLLGASNRALLWCAIGIALAFPLLFLNLDYSTAWNWETLAYADLWTPAGFARNLLFNGFHPVLPWAAFLVFGLLLGRLPLQQAGLRRKVFWGGLATTVALETLAWALRAEAQRRGYAPELVAYLFSTTPMPPLPLYFFSAVGSSCAVIALCVQAGEAWQDAPWLRPLVRTGQMALTLYVAHVVVGMGLLEQLGLLNEQSLGFAVASALLFCLASVLFAHLWRGRFKLGPLEWLMRKASAS</sequence>
<dbReference type="STRING" id="758825.SAMN02982985_04554"/>
<protein>
    <submittedName>
        <fullName evidence="3">Uncharacterized membrane protein YeiB</fullName>
    </submittedName>
</protein>
<proteinExistence type="predicted"/>
<dbReference type="Pfam" id="PF04235">
    <property type="entry name" value="DUF418"/>
    <property type="match status" value="1"/>
</dbReference>
<feature type="transmembrane region" description="Helical" evidence="1">
    <location>
        <begin position="209"/>
        <end position="227"/>
    </location>
</feature>
<organism evidence="3 4">
    <name type="scientific">Rugamonas rubra</name>
    <dbReference type="NCBI Taxonomy" id="758825"/>
    <lineage>
        <taxon>Bacteria</taxon>
        <taxon>Pseudomonadati</taxon>
        <taxon>Pseudomonadota</taxon>
        <taxon>Betaproteobacteria</taxon>
        <taxon>Burkholderiales</taxon>
        <taxon>Oxalobacteraceae</taxon>
        <taxon>Telluria group</taxon>
        <taxon>Rugamonas</taxon>
    </lineage>
</organism>
<keyword evidence="4" id="KW-1185">Reference proteome</keyword>
<evidence type="ECO:0000313" key="3">
    <source>
        <dbReference type="EMBL" id="SFM57809.1"/>
    </source>
</evidence>
<dbReference type="RefSeq" id="WP_093390060.1">
    <property type="nucleotide sequence ID" value="NZ_FOTW01000024.1"/>
</dbReference>
<name>A0A1I4S019_9BURK</name>
<evidence type="ECO:0000313" key="4">
    <source>
        <dbReference type="Proteomes" id="UP000199470"/>
    </source>
</evidence>
<feature type="transmembrane region" description="Helical" evidence="1">
    <location>
        <begin position="182"/>
        <end position="200"/>
    </location>
</feature>
<dbReference type="InterPro" id="IPR052529">
    <property type="entry name" value="Bact_Transport_Assoc"/>
</dbReference>
<feature type="transmembrane region" description="Helical" evidence="1">
    <location>
        <begin position="12"/>
        <end position="33"/>
    </location>
</feature>
<feature type="transmembrane region" description="Helical" evidence="1">
    <location>
        <begin position="293"/>
        <end position="314"/>
    </location>
</feature>
<accession>A0A1I4S019</accession>
<feature type="transmembrane region" description="Helical" evidence="1">
    <location>
        <begin position="320"/>
        <end position="341"/>
    </location>
</feature>
<dbReference type="Proteomes" id="UP000199470">
    <property type="component" value="Unassembled WGS sequence"/>
</dbReference>
<dbReference type="PANTHER" id="PTHR30590:SF3">
    <property type="entry name" value="HYPOTHETICAL MEMBRANE SPANNING PROTEIN"/>
    <property type="match status" value="1"/>
</dbReference>
<feature type="transmembrane region" description="Helical" evidence="1">
    <location>
        <begin position="253"/>
        <end position="272"/>
    </location>
</feature>